<evidence type="ECO:0000313" key="1">
    <source>
        <dbReference type="EMBL" id="CAI9933279.1"/>
    </source>
</evidence>
<accession>A0AA86TY79</accession>
<protein>
    <submittedName>
        <fullName evidence="2">Hypothetical_protein</fullName>
    </submittedName>
</protein>
<evidence type="ECO:0000313" key="2">
    <source>
        <dbReference type="EMBL" id="CAL5973627.1"/>
    </source>
</evidence>
<sequence>MFVVSHVLDVFVTDAARSASFCCIKVANCFEYFIFREGKELFLIRSEVQFQLCLFGKWKQLLELFFPYRRIDLYSFFALVFLNKAVKQFEFFLGLGGLSFSFYSFEVFLGSKPTHSLSFTPFMGLPLRVILALEPACADCRFQSSSQPCAFPHSCWFPTVHQANINLLQCNLISVYKIMDLKLLQYI</sequence>
<dbReference type="EMBL" id="CAXDID020000004">
    <property type="protein sequence ID" value="CAL5973627.1"/>
    <property type="molecule type" value="Genomic_DNA"/>
</dbReference>
<comment type="caution">
    <text evidence="1">The sequence shown here is derived from an EMBL/GenBank/DDBJ whole genome shotgun (WGS) entry which is preliminary data.</text>
</comment>
<name>A0AA86TY79_9EUKA</name>
<evidence type="ECO:0000313" key="3">
    <source>
        <dbReference type="Proteomes" id="UP001642409"/>
    </source>
</evidence>
<dbReference type="EMBL" id="CATOUU010000531">
    <property type="protein sequence ID" value="CAI9933279.1"/>
    <property type="molecule type" value="Genomic_DNA"/>
</dbReference>
<gene>
    <name evidence="1" type="ORF">HINF_LOCUS20924</name>
    <name evidence="2" type="ORF">HINF_LOCUS2470</name>
</gene>
<dbReference type="AlphaFoldDB" id="A0AA86TY79"/>
<dbReference type="Proteomes" id="UP001642409">
    <property type="component" value="Unassembled WGS sequence"/>
</dbReference>
<proteinExistence type="predicted"/>
<keyword evidence="3" id="KW-1185">Reference proteome</keyword>
<organism evidence="1">
    <name type="scientific">Hexamita inflata</name>
    <dbReference type="NCBI Taxonomy" id="28002"/>
    <lineage>
        <taxon>Eukaryota</taxon>
        <taxon>Metamonada</taxon>
        <taxon>Diplomonadida</taxon>
        <taxon>Hexamitidae</taxon>
        <taxon>Hexamitinae</taxon>
        <taxon>Hexamita</taxon>
    </lineage>
</organism>
<reference evidence="2 3" key="2">
    <citation type="submission" date="2024-07" db="EMBL/GenBank/DDBJ databases">
        <authorList>
            <person name="Akdeniz Z."/>
        </authorList>
    </citation>
    <scope>NUCLEOTIDE SEQUENCE [LARGE SCALE GENOMIC DNA]</scope>
</reference>
<reference evidence="1" key="1">
    <citation type="submission" date="2023-06" db="EMBL/GenBank/DDBJ databases">
        <authorList>
            <person name="Kurt Z."/>
        </authorList>
    </citation>
    <scope>NUCLEOTIDE SEQUENCE</scope>
</reference>